<evidence type="ECO:0000313" key="2">
    <source>
        <dbReference type="EMBL" id="MFC4033158.1"/>
    </source>
</evidence>
<dbReference type="EMBL" id="JBHSBB010000011">
    <property type="protein sequence ID" value="MFC4033158.1"/>
    <property type="molecule type" value="Genomic_DNA"/>
</dbReference>
<evidence type="ECO:0000259" key="1">
    <source>
        <dbReference type="Pfam" id="PF03358"/>
    </source>
</evidence>
<dbReference type="Gene3D" id="3.40.50.360">
    <property type="match status" value="1"/>
</dbReference>
<dbReference type="RefSeq" id="WP_386430256.1">
    <property type="nucleotide sequence ID" value="NZ_JBHSBB010000011.1"/>
</dbReference>
<comment type="caution">
    <text evidence="2">The sequence shown here is derived from an EMBL/GenBank/DDBJ whole genome shotgun (WGS) entry which is preliminary data.</text>
</comment>
<dbReference type="PANTHER" id="PTHR30543">
    <property type="entry name" value="CHROMATE REDUCTASE"/>
    <property type="match status" value="1"/>
</dbReference>
<organism evidence="2 3">
    <name type="scientific">Streptomyces polygonati</name>
    <dbReference type="NCBI Taxonomy" id="1617087"/>
    <lineage>
        <taxon>Bacteria</taxon>
        <taxon>Bacillati</taxon>
        <taxon>Actinomycetota</taxon>
        <taxon>Actinomycetes</taxon>
        <taxon>Kitasatosporales</taxon>
        <taxon>Streptomycetaceae</taxon>
        <taxon>Streptomyces</taxon>
    </lineage>
</organism>
<dbReference type="EC" id="1.-.-.-" evidence="2"/>
<dbReference type="InterPro" id="IPR029039">
    <property type="entry name" value="Flavoprotein-like_sf"/>
</dbReference>
<proteinExistence type="predicted"/>
<dbReference type="InterPro" id="IPR005025">
    <property type="entry name" value="FMN_Rdtase-like_dom"/>
</dbReference>
<protein>
    <submittedName>
        <fullName evidence="2">NADPH-dependent FMN reductase</fullName>
        <ecNumber evidence="2">1.-.-.-</ecNumber>
    </submittedName>
</protein>
<gene>
    <name evidence="2" type="ORF">ACFO3J_16925</name>
</gene>
<evidence type="ECO:0000313" key="3">
    <source>
        <dbReference type="Proteomes" id="UP001595765"/>
    </source>
</evidence>
<dbReference type="PANTHER" id="PTHR30543:SF21">
    <property type="entry name" value="NAD(P)H-DEPENDENT FMN REDUCTASE LOT6"/>
    <property type="match status" value="1"/>
</dbReference>
<dbReference type="SUPFAM" id="SSF52218">
    <property type="entry name" value="Flavoproteins"/>
    <property type="match status" value="1"/>
</dbReference>
<keyword evidence="2" id="KW-0560">Oxidoreductase</keyword>
<feature type="domain" description="NADPH-dependent FMN reductase-like" evidence="1">
    <location>
        <begin position="3"/>
        <end position="150"/>
    </location>
</feature>
<dbReference type="Pfam" id="PF03358">
    <property type="entry name" value="FMN_red"/>
    <property type="match status" value="1"/>
</dbReference>
<reference evidence="3" key="1">
    <citation type="journal article" date="2019" name="Int. J. Syst. Evol. Microbiol.">
        <title>The Global Catalogue of Microorganisms (GCM) 10K type strain sequencing project: providing services to taxonomists for standard genome sequencing and annotation.</title>
        <authorList>
            <consortium name="The Broad Institute Genomics Platform"/>
            <consortium name="The Broad Institute Genome Sequencing Center for Infectious Disease"/>
            <person name="Wu L."/>
            <person name="Ma J."/>
        </authorList>
    </citation>
    <scope>NUCLEOTIDE SEQUENCE [LARGE SCALE GENOMIC DNA]</scope>
    <source>
        <strain evidence="3">CGMCC 4.7237</strain>
    </source>
</reference>
<dbReference type="Proteomes" id="UP001595765">
    <property type="component" value="Unassembled WGS sequence"/>
</dbReference>
<name>A0ABV8HMC2_9ACTN</name>
<keyword evidence="3" id="KW-1185">Reference proteome</keyword>
<dbReference type="InterPro" id="IPR050712">
    <property type="entry name" value="NAD(P)H-dep_reductase"/>
</dbReference>
<dbReference type="GO" id="GO:0016491">
    <property type="term" value="F:oxidoreductase activity"/>
    <property type="evidence" value="ECO:0007669"/>
    <property type="project" value="UniProtKB-KW"/>
</dbReference>
<sequence>MSKLGIIVASTRPGRVGLPVAQWFDAEARAHAGFAEIELIDLADVALPFMNEPNHPRLGRYTHQHTIDWSALVGGVDAFVFVMPEYNYGFNAELKNAIDYLHNEWKYKPVGFVSYGGVSAGTRAVQMIKQVVTTLKMTPVFEAVSIPFVHQFVDEEDGLVANEVMTAAAKSMLDELVRVEETLRPLRLSVEAPHGA</sequence>
<accession>A0ABV8HMC2</accession>